<sequence length="150" mass="15597">MDICVGVVAEDEEAARVACGAVERGCEPLFMNNDGPFLDVWFGESMLYGLVERVAPSDLTQAACAAGCGADHGTRALRVTSSVPFVLRLSSVPHGTLGPRPLSEDPFVGCARTVVDYAAQLRRGARAEFVGADAGGEYVRFSCAPGAGAS</sequence>
<evidence type="ECO:0000313" key="1">
    <source>
        <dbReference type="EMBL" id="CCC53536.1"/>
    </source>
</evidence>
<dbReference type="VEuPathDB" id="TriTrypDB:TvY486_1110200"/>
<protein>
    <submittedName>
        <fullName evidence="1">Uncharacterized protein</fullName>
    </submittedName>
</protein>
<accession>G0UCH6</accession>
<gene>
    <name evidence="1" type="ORF">TVY486_1110200</name>
</gene>
<proteinExistence type="predicted"/>
<dbReference type="OMA" id="VWFGEHK"/>
<name>G0UCH6_TRYVY</name>
<dbReference type="AlphaFoldDB" id="G0UCH6"/>
<organism evidence="1">
    <name type="scientific">Trypanosoma vivax (strain Y486)</name>
    <dbReference type="NCBI Taxonomy" id="1055687"/>
    <lineage>
        <taxon>Eukaryota</taxon>
        <taxon>Discoba</taxon>
        <taxon>Euglenozoa</taxon>
        <taxon>Kinetoplastea</taxon>
        <taxon>Metakinetoplastina</taxon>
        <taxon>Trypanosomatida</taxon>
        <taxon>Trypanosomatidae</taxon>
        <taxon>Trypanosoma</taxon>
        <taxon>Duttonella</taxon>
    </lineage>
</organism>
<reference evidence="1" key="1">
    <citation type="journal article" date="2012" name="Proc. Natl. Acad. Sci. U.S.A.">
        <title>Antigenic diversity is generated by distinct evolutionary mechanisms in African trypanosome species.</title>
        <authorList>
            <person name="Jackson A.P."/>
            <person name="Berry A."/>
            <person name="Aslett M."/>
            <person name="Allison H.C."/>
            <person name="Burton P."/>
            <person name="Vavrova-Anderson J."/>
            <person name="Brown R."/>
            <person name="Browne H."/>
            <person name="Corton N."/>
            <person name="Hauser H."/>
            <person name="Gamble J."/>
            <person name="Gilderthorp R."/>
            <person name="Marcello L."/>
            <person name="McQuillan J."/>
            <person name="Otto T.D."/>
            <person name="Quail M.A."/>
            <person name="Sanders M.J."/>
            <person name="van Tonder A."/>
            <person name="Ginger M.L."/>
            <person name="Field M.C."/>
            <person name="Barry J.D."/>
            <person name="Hertz-Fowler C."/>
            <person name="Berriman M."/>
        </authorList>
    </citation>
    <scope>NUCLEOTIDE SEQUENCE</scope>
    <source>
        <strain evidence="1">Y486</strain>
    </source>
</reference>
<dbReference type="EMBL" id="HE573027">
    <property type="protein sequence ID" value="CCC53536.1"/>
    <property type="molecule type" value="Genomic_DNA"/>
</dbReference>